<organism evidence="3 4">
    <name type="scientific">Nesidiocoris tenuis</name>
    <dbReference type="NCBI Taxonomy" id="355587"/>
    <lineage>
        <taxon>Eukaryota</taxon>
        <taxon>Metazoa</taxon>
        <taxon>Ecdysozoa</taxon>
        <taxon>Arthropoda</taxon>
        <taxon>Hexapoda</taxon>
        <taxon>Insecta</taxon>
        <taxon>Pterygota</taxon>
        <taxon>Neoptera</taxon>
        <taxon>Paraneoptera</taxon>
        <taxon>Hemiptera</taxon>
        <taxon>Heteroptera</taxon>
        <taxon>Panheteroptera</taxon>
        <taxon>Cimicomorpha</taxon>
        <taxon>Miridae</taxon>
        <taxon>Dicyphina</taxon>
        <taxon>Nesidiocoris</taxon>
    </lineage>
</organism>
<gene>
    <name evidence="3" type="ORF">NTEN_LOCUS1528</name>
</gene>
<dbReference type="InterPro" id="IPR011989">
    <property type="entry name" value="ARM-like"/>
</dbReference>
<dbReference type="GO" id="GO:0007051">
    <property type="term" value="P:spindle organization"/>
    <property type="evidence" value="ECO:0007669"/>
    <property type="project" value="InterPro"/>
</dbReference>
<dbReference type="InterPro" id="IPR034085">
    <property type="entry name" value="TOG"/>
</dbReference>
<dbReference type="GO" id="GO:0061863">
    <property type="term" value="F:microtubule plus end polymerase"/>
    <property type="evidence" value="ECO:0007669"/>
    <property type="project" value="InterPro"/>
</dbReference>
<evidence type="ECO:0000313" key="3">
    <source>
        <dbReference type="EMBL" id="CAA9994712.1"/>
    </source>
</evidence>
<dbReference type="GO" id="GO:0030951">
    <property type="term" value="P:establishment or maintenance of microtubule cytoskeleton polarity"/>
    <property type="evidence" value="ECO:0007669"/>
    <property type="project" value="InterPro"/>
</dbReference>
<dbReference type="Proteomes" id="UP000479000">
    <property type="component" value="Unassembled WGS sequence"/>
</dbReference>
<feature type="non-terminal residue" evidence="3">
    <location>
        <position position="303"/>
    </location>
</feature>
<feature type="region of interest" description="Disordered" evidence="1">
    <location>
        <begin position="1"/>
        <end position="26"/>
    </location>
</feature>
<evidence type="ECO:0000256" key="1">
    <source>
        <dbReference type="SAM" id="MobiDB-lite"/>
    </source>
</evidence>
<name>A0A6H5FZK4_9HEMI</name>
<dbReference type="GO" id="GO:0051010">
    <property type="term" value="F:microtubule plus-end binding"/>
    <property type="evidence" value="ECO:0007669"/>
    <property type="project" value="InterPro"/>
</dbReference>
<evidence type="ECO:0000313" key="4">
    <source>
        <dbReference type="Proteomes" id="UP000479000"/>
    </source>
</evidence>
<dbReference type="Gene3D" id="1.25.10.10">
    <property type="entry name" value="Leucine-rich Repeat Variant"/>
    <property type="match status" value="1"/>
</dbReference>
<proteinExistence type="predicted"/>
<dbReference type="SMART" id="SM01349">
    <property type="entry name" value="TOG"/>
    <property type="match status" value="1"/>
</dbReference>
<dbReference type="EMBL" id="CADCXU010002398">
    <property type="protein sequence ID" value="CAA9994712.1"/>
    <property type="molecule type" value="Genomic_DNA"/>
</dbReference>
<dbReference type="InterPro" id="IPR045110">
    <property type="entry name" value="XMAP215"/>
</dbReference>
<dbReference type="SUPFAM" id="SSF48371">
    <property type="entry name" value="ARM repeat"/>
    <property type="match status" value="1"/>
</dbReference>
<evidence type="ECO:0000259" key="2">
    <source>
        <dbReference type="SMART" id="SM01349"/>
    </source>
</evidence>
<dbReference type="PANTHER" id="PTHR12609">
    <property type="entry name" value="MICROTUBULE ASSOCIATED PROTEIN XMAP215"/>
    <property type="match status" value="1"/>
</dbReference>
<sequence length="303" mass="33515">MGSPASSRMSSPTAKRKSGRPMSTNSIRARLVAQSKAENACGDRFSPSSSKHSQVKRLGMDDVFKLIESTQWKDRKIALDELTAAIAESRKLDLGKIIKYLRTLIMTDTNVLLAAKAVQCITALSQTENFDAHAALLLTVLLEKFKEKKPVIVDAVREATDAIYMNTSFGQIVRYVKINLANQNSGVKAETELFIQRCFSKPFQCLISKAYWEPLAALLVMNLSCPETAVRENAIKALGTMMKVVGKADMEQFLEDLPHHQKVRINNACEEAVIEWNSSGMTELSATVSDLASDQGAVNRRDQ</sequence>
<dbReference type="OrthoDB" id="6276428at2759"/>
<dbReference type="InterPro" id="IPR016024">
    <property type="entry name" value="ARM-type_fold"/>
</dbReference>
<accession>A0A6H5FZK4</accession>
<feature type="domain" description="TOG" evidence="2">
    <location>
        <begin position="50"/>
        <end position="281"/>
    </location>
</feature>
<protein>
    <recommendedName>
        <fullName evidence="2">TOG domain-containing protein</fullName>
    </recommendedName>
</protein>
<keyword evidence="4" id="KW-1185">Reference proteome</keyword>
<reference evidence="3 4" key="1">
    <citation type="submission" date="2020-02" db="EMBL/GenBank/DDBJ databases">
        <authorList>
            <person name="Ferguson B K."/>
        </authorList>
    </citation>
    <scope>NUCLEOTIDE SEQUENCE [LARGE SCALE GENOMIC DNA]</scope>
</reference>
<feature type="compositionally biased region" description="Polar residues" evidence="1">
    <location>
        <begin position="1"/>
        <end position="13"/>
    </location>
</feature>
<dbReference type="GO" id="GO:0046785">
    <property type="term" value="P:microtubule polymerization"/>
    <property type="evidence" value="ECO:0007669"/>
    <property type="project" value="InterPro"/>
</dbReference>
<dbReference type="AlphaFoldDB" id="A0A6H5FZK4"/>